<dbReference type="Gene3D" id="3.20.200.10">
    <property type="entry name" value="MHCK/EF2 kinase"/>
    <property type="match status" value="1"/>
</dbReference>
<dbReference type="AlphaFoldDB" id="A0A015KJ50"/>
<dbReference type="PANTHER" id="PTHR47763">
    <property type="entry name" value="ALPHA-PROTEIN KINASE VWKA"/>
    <property type="match status" value="1"/>
</dbReference>
<dbReference type="InterPro" id="IPR036465">
    <property type="entry name" value="vWFA_dom_sf"/>
</dbReference>
<evidence type="ECO:0000256" key="2">
    <source>
        <dbReference type="ARBA" id="ARBA00022525"/>
    </source>
</evidence>
<evidence type="ECO:0000256" key="6">
    <source>
        <dbReference type="ARBA" id="ARBA00022777"/>
    </source>
</evidence>
<dbReference type="SUPFAM" id="SSF53300">
    <property type="entry name" value="vWA-like"/>
    <property type="match status" value="1"/>
</dbReference>
<name>A0A015KJ50_RHIIW</name>
<keyword evidence="5" id="KW-0732">Signal</keyword>
<evidence type="ECO:0000256" key="1">
    <source>
        <dbReference type="ARBA" id="ARBA00004613"/>
    </source>
</evidence>
<keyword evidence="6" id="KW-0418">Kinase</keyword>
<dbReference type="GO" id="GO:0005524">
    <property type="term" value="F:ATP binding"/>
    <property type="evidence" value="ECO:0007669"/>
    <property type="project" value="InterPro"/>
</dbReference>
<dbReference type="InterPro" id="IPR011009">
    <property type="entry name" value="Kinase-like_dom_sf"/>
</dbReference>
<protein>
    <recommendedName>
        <fullName evidence="7">Alpha-type protein kinase domain-containing protein</fullName>
    </recommendedName>
</protein>
<sequence>MSKWFCYSKNNANTQSSNSTSTSSVSSSLAYDLDNLNITQERLKRYADEANTLSSETSDTTLTANTEDDLKTKTIFLREKAISKTLNKIKLSMKVDLCFVLDCTGSMESHIAAAKDCISHVLNYIIRTNSNIKLRVGFCGYRDHNDKGDRLQFLDFTDKYEQFTTYMHKVKSVSSSNNDRPEDVLGGLDAAITQMDWQNSTRVLFHIGDCPPHGRRFTTLRDNYPDGDPNGLTAENVLEKMQSKNIFYFFGKITDKTDKMLEIFRGIIGEFPMFDLVGGDPIKLIEKLIKATSSSITYAVSSTIGSNSKEIYSLKQKKLDMNPNVPDWNTLSLQKGVVMWYFIPKTLDELKNPTYFNKPKLFSESFSFKIAQQPFSGGVEKCAYFALDIKRNKIPFIPCIAKQQMKEMVIKEYIHIGKNDPFEKYLEAVEVSTVAYFLSEEFNRHAKRKNIPKVNFLNVKLLRCGTIDLRTRYYIIEPRLKDAEYKRFNANTGVITELRPTLEAFVHFTYEYTEGYLVVCDLQGIELNNEFILTDPAIHCIDSLRFGGTNFGKDGISELFLANHRCNDICKKLKLSHIDNSAFNLVPTSDNN</sequence>
<feature type="domain" description="Alpha-type protein kinase" evidence="7">
    <location>
        <begin position="347"/>
        <end position="578"/>
    </location>
</feature>
<evidence type="ECO:0000313" key="8">
    <source>
        <dbReference type="EMBL" id="EXX79630.1"/>
    </source>
</evidence>
<dbReference type="Pfam" id="PF02816">
    <property type="entry name" value="Alpha_kinase"/>
    <property type="match status" value="1"/>
</dbReference>
<dbReference type="GO" id="GO:0004674">
    <property type="term" value="F:protein serine/threonine kinase activity"/>
    <property type="evidence" value="ECO:0007669"/>
    <property type="project" value="UniProtKB-KW"/>
</dbReference>
<accession>A0A015KJ50</accession>
<evidence type="ECO:0000313" key="9">
    <source>
        <dbReference type="Proteomes" id="UP000022910"/>
    </source>
</evidence>
<dbReference type="PROSITE" id="PS51158">
    <property type="entry name" value="ALPHA_KINASE"/>
    <property type="match status" value="1"/>
</dbReference>
<comment type="caution">
    <text evidence="8">The sequence shown here is derived from an EMBL/GenBank/DDBJ whole genome shotgun (WGS) entry which is preliminary data.</text>
</comment>
<gene>
    <name evidence="8" type="ORF">RirG_003730</name>
</gene>
<keyword evidence="4" id="KW-0808">Transferase</keyword>
<dbReference type="STRING" id="1432141.A0A015KJ50"/>
<dbReference type="SMART" id="SM00811">
    <property type="entry name" value="Alpha_kinase"/>
    <property type="match status" value="1"/>
</dbReference>
<evidence type="ECO:0000256" key="3">
    <source>
        <dbReference type="ARBA" id="ARBA00022527"/>
    </source>
</evidence>
<dbReference type="Gene3D" id="3.40.50.410">
    <property type="entry name" value="von Willebrand factor, type A domain"/>
    <property type="match status" value="1"/>
</dbReference>
<keyword evidence="3" id="KW-0723">Serine/threonine-protein kinase</keyword>
<keyword evidence="2" id="KW-0964">Secreted</keyword>
<keyword evidence="9" id="KW-1185">Reference proteome</keyword>
<evidence type="ECO:0000256" key="4">
    <source>
        <dbReference type="ARBA" id="ARBA00022679"/>
    </source>
</evidence>
<dbReference type="HOGENOM" id="CLU_026740_0_0_1"/>
<dbReference type="InterPro" id="IPR004166">
    <property type="entry name" value="a-kinase_dom"/>
</dbReference>
<dbReference type="Gene3D" id="3.30.200.20">
    <property type="entry name" value="Phosphorylase Kinase, domain 1"/>
    <property type="match status" value="1"/>
</dbReference>
<organism evidence="8 9">
    <name type="scientific">Rhizophagus irregularis (strain DAOM 197198w)</name>
    <name type="common">Glomus intraradices</name>
    <dbReference type="NCBI Taxonomy" id="1432141"/>
    <lineage>
        <taxon>Eukaryota</taxon>
        <taxon>Fungi</taxon>
        <taxon>Fungi incertae sedis</taxon>
        <taxon>Mucoromycota</taxon>
        <taxon>Glomeromycotina</taxon>
        <taxon>Glomeromycetes</taxon>
        <taxon>Glomerales</taxon>
        <taxon>Glomeraceae</taxon>
        <taxon>Rhizophagus</taxon>
    </lineage>
</organism>
<reference evidence="8 9" key="1">
    <citation type="submission" date="2014-02" db="EMBL/GenBank/DDBJ databases">
        <title>Single nucleus genome sequencing reveals high similarity among nuclei of an endomycorrhizal fungus.</title>
        <authorList>
            <person name="Lin K."/>
            <person name="Geurts R."/>
            <person name="Zhang Z."/>
            <person name="Limpens E."/>
            <person name="Saunders D.G."/>
            <person name="Mu D."/>
            <person name="Pang E."/>
            <person name="Cao H."/>
            <person name="Cha H."/>
            <person name="Lin T."/>
            <person name="Zhou Q."/>
            <person name="Shang Y."/>
            <person name="Li Y."/>
            <person name="Ivanov S."/>
            <person name="Sharma T."/>
            <person name="Velzen R.V."/>
            <person name="Ruijter N.D."/>
            <person name="Aanen D.K."/>
            <person name="Win J."/>
            <person name="Kamoun S."/>
            <person name="Bisseling T."/>
            <person name="Huang S."/>
        </authorList>
    </citation>
    <scope>NUCLEOTIDE SEQUENCE [LARGE SCALE GENOMIC DNA]</scope>
    <source>
        <strain evidence="9">DAOM197198w</strain>
    </source>
</reference>
<dbReference type="OrthoDB" id="301415at2759"/>
<dbReference type="InterPro" id="IPR056861">
    <property type="entry name" value="HMCN1-like_VWA"/>
</dbReference>
<dbReference type="InterPro" id="IPR052969">
    <property type="entry name" value="Thr-specific_kinase-like"/>
</dbReference>
<dbReference type="PANTHER" id="PTHR47763:SF4">
    <property type="entry name" value="ALPHA-PROTEIN KINASE VWKA"/>
    <property type="match status" value="1"/>
</dbReference>
<dbReference type="EMBL" id="JEMT01002154">
    <property type="protein sequence ID" value="EXX79630.1"/>
    <property type="molecule type" value="Genomic_DNA"/>
</dbReference>
<dbReference type="SUPFAM" id="SSF56112">
    <property type="entry name" value="Protein kinase-like (PK-like)"/>
    <property type="match status" value="1"/>
</dbReference>
<dbReference type="Pfam" id="PF25106">
    <property type="entry name" value="VWA_4"/>
    <property type="match status" value="1"/>
</dbReference>
<evidence type="ECO:0000256" key="5">
    <source>
        <dbReference type="ARBA" id="ARBA00022729"/>
    </source>
</evidence>
<evidence type="ECO:0000259" key="7">
    <source>
        <dbReference type="PROSITE" id="PS51158"/>
    </source>
</evidence>
<dbReference type="Proteomes" id="UP000022910">
    <property type="component" value="Unassembled WGS sequence"/>
</dbReference>
<comment type="subcellular location">
    <subcellularLocation>
        <location evidence="1">Secreted</location>
    </subcellularLocation>
</comment>
<proteinExistence type="predicted"/>